<dbReference type="Proteomes" id="UP000013981">
    <property type="component" value="Unassembled WGS sequence"/>
</dbReference>
<dbReference type="GO" id="GO:0030246">
    <property type="term" value="F:carbohydrate binding"/>
    <property type="evidence" value="ECO:0007669"/>
    <property type="project" value="UniProtKB-ARBA"/>
</dbReference>
<keyword evidence="6" id="KW-1185">Reference proteome</keyword>
<comment type="subcellular location">
    <subcellularLocation>
        <location evidence="1">Cell envelope</location>
    </subcellularLocation>
</comment>
<evidence type="ECO:0000256" key="1">
    <source>
        <dbReference type="ARBA" id="ARBA00004196"/>
    </source>
</evidence>
<dbReference type="InterPro" id="IPR028082">
    <property type="entry name" value="Peripla_BP_I"/>
</dbReference>
<dbReference type="Gene3D" id="3.40.50.2300">
    <property type="match status" value="2"/>
</dbReference>
<dbReference type="InterPro" id="IPR025997">
    <property type="entry name" value="SBP_2_dom"/>
</dbReference>
<protein>
    <recommendedName>
        <fullName evidence="4">Periplasmic binding protein domain-containing protein</fullName>
    </recommendedName>
</protein>
<organism evidence="5 6">
    <name type="scientific">Butyricicoccus pullicaecorum 1.2</name>
    <dbReference type="NCBI Taxonomy" id="1203606"/>
    <lineage>
        <taxon>Bacteria</taxon>
        <taxon>Bacillati</taxon>
        <taxon>Bacillota</taxon>
        <taxon>Clostridia</taxon>
        <taxon>Eubacteriales</taxon>
        <taxon>Butyricicoccaceae</taxon>
        <taxon>Butyricicoccus</taxon>
    </lineage>
</organism>
<dbReference type="EMBL" id="AQOB01000015">
    <property type="protein sequence ID" value="EOQ35650.1"/>
    <property type="molecule type" value="Genomic_DNA"/>
</dbReference>
<name>R8VSA4_9FIRM</name>
<evidence type="ECO:0000256" key="3">
    <source>
        <dbReference type="ARBA" id="ARBA00022729"/>
    </source>
</evidence>
<sequence length="315" mass="34510">MKWRRLLLALCSAILTVWLCLTLGVWGEEQEQPLRIGATYMTMNNPFYSVIDEELRLMIESRGDILLTRDPALDQNKQNDQIHELLSNEIDLLVINPVDFQQISPALEEARQANVPVVIVDSQVSDPELVACTIASDNYGAGVLCAEHLMQTRDSARIALLEHPAAQSGVDRIQGFCDTIAGHPQYQIAGRANSDGQLELAMPALNSLLDADPTIDVVMALNDPTALGAMAALEERNLLDRTQVYGVDGAPEAKNMIFEGVMTATVAQSPIQIGQETAQVIYQILSGEPYDTEIIVPVELITIDNVNQFGADGWQ</sequence>
<feature type="domain" description="Periplasmic binding protein" evidence="4">
    <location>
        <begin position="39"/>
        <end position="288"/>
    </location>
</feature>
<dbReference type="PATRIC" id="fig|1203606.4.peg.3078"/>
<comment type="similarity">
    <text evidence="2">Belongs to the bacterial solute-binding protein 2 family.</text>
</comment>
<dbReference type="PANTHER" id="PTHR46847">
    <property type="entry name" value="D-ALLOSE-BINDING PERIPLASMIC PROTEIN-RELATED"/>
    <property type="match status" value="1"/>
</dbReference>
<dbReference type="eggNOG" id="COG1879">
    <property type="taxonomic scope" value="Bacteria"/>
</dbReference>
<dbReference type="AlphaFoldDB" id="R8VSA4"/>
<evidence type="ECO:0000259" key="4">
    <source>
        <dbReference type="Pfam" id="PF13407"/>
    </source>
</evidence>
<dbReference type="HOGENOM" id="CLU_037628_3_7_9"/>
<dbReference type="OrthoDB" id="9814427at2"/>
<dbReference type="CDD" id="cd19971">
    <property type="entry name" value="PBP1_ABC_sugar_binding-like"/>
    <property type="match status" value="1"/>
</dbReference>
<evidence type="ECO:0000256" key="2">
    <source>
        <dbReference type="ARBA" id="ARBA00007639"/>
    </source>
</evidence>
<dbReference type="SUPFAM" id="SSF53822">
    <property type="entry name" value="Periplasmic binding protein-like I"/>
    <property type="match status" value="1"/>
</dbReference>
<evidence type="ECO:0000313" key="5">
    <source>
        <dbReference type="EMBL" id="EOQ35650.1"/>
    </source>
</evidence>
<accession>R8VSA4</accession>
<dbReference type="RefSeq" id="WP_016149203.1">
    <property type="nucleotide sequence ID" value="NZ_KB976105.1"/>
</dbReference>
<keyword evidence="3" id="KW-0732">Signal</keyword>
<dbReference type="Pfam" id="PF13407">
    <property type="entry name" value="Peripla_BP_4"/>
    <property type="match status" value="1"/>
</dbReference>
<evidence type="ECO:0000313" key="6">
    <source>
        <dbReference type="Proteomes" id="UP000013981"/>
    </source>
</evidence>
<comment type="caution">
    <text evidence="5">The sequence shown here is derived from an EMBL/GenBank/DDBJ whole genome shotgun (WGS) entry which is preliminary data.</text>
</comment>
<dbReference type="PANTHER" id="PTHR46847:SF1">
    <property type="entry name" value="D-ALLOSE-BINDING PERIPLASMIC PROTEIN-RELATED"/>
    <property type="match status" value="1"/>
</dbReference>
<gene>
    <name evidence="5" type="ORF">HMPREF1526_03118</name>
</gene>
<proteinExistence type="inferred from homology"/>
<reference evidence="5 6" key="1">
    <citation type="submission" date="2013-01" db="EMBL/GenBank/DDBJ databases">
        <title>The Genome Sequence of Butyricicoccus pullicaecorum 1.2.</title>
        <authorList>
            <consortium name="The Broad Institute Genome Sequencing Platform"/>
            <person name="Earl A."/>
            <person name="Ward D."/>
            <person name="Feldgarden M."/>
            <person name="Gevers D."/>
            <person name="Van Immerseel F."/>
            <person name="Eeckhaut V."/>
            <person name="Walker B."/>
            <person name="Young S.K."/>
            <person name="Zeng Q."/>
            <person name="Gargeya S."/>
            <person name="Fitzgerald M."/>
            <person name="Haas B."/>
            <person name="Abouelleil A."/>
            <person name="Alvarado L."/>
            <person name="Arachchi H.M."/>
            <person name="Berlin A.M."/>
            <person name="Chapman S.B."/>
            <person name="Dewar J."/>
            <person name="Goldberg J."/>
            <person name="Griggs A."/>
            <person name="Gujja S."/>
            <person name="Hansen M."/>
            <person name="Howarth C."/>
            <person name="Imamovic A."/>
            <person name="Larimer J."/>
            <person name="McCowan C."/>
            <person name="Murphy C."/>
            <person name="Neiman D."/>
            <person name="Pearson M."/>
            <person name="Priest M."/>
            <person name="Roberts A."/>
            <person name="Saif S."/>
            <person name="Shea T."/>
            <person name="Sisk P."/>
            <person name="Sykes S."/>
            <person name="Wortman J."/>
            <person name="Nusbaum C."/>
            <person name="Birren B."/>
        </authorList>
    </citation>
    <scope>NUCLEOTIDE SEQUENCE [LARGE SCALE GENOMIC DNA]</scope>
    <source>
        <strain evidence="5 6">1.2</strain>
    </source>
</reference>
<dbReference type="GO" id="GO:0030313">
    <property type="term" value="C:cell envelope"/>
    <property type="evidence" value="ECO:0007669"/>
    <property type="project" value="UniProtKB-SubCell"/>
</dbReference>